<dbReference type="GO" id="GO:0004803">
    <property type="term" value="F:transposase activity"/>
    <property type="evidence" value="ECO:0007669"/>
    <property type="project" value="InterPro"/>
</dbReference>
<dbReference type="GO" id="GO:0003677">
    <property type="term" value="F:DNA binding"/>
    <property type="evidence" value="ECO:0007669"/>
    <property type="project" value="InterPro"/>
</dbReference>
<feature type="region of interest" description="Disordered" evidence="1">
    <location>
        <begin position="203"/>
        <end position="249"/>
    </location>
</feature>
<dbReference type="Pfam" id="PF01609">
    <property type="entry name" value="DDE_Tnp_1"/>
    <property type="match status" value="1"/>
</dbReference>
<evidence type="ECO:0000256" key="1">
    <source>
        <dbReference type="SAM" id="MobiDB-lite"/>
    </source>
</evidence>
<comment type="caution">
    <text evidence="3">The sequence shown here is derived from an EMBL/GenBank/DDBJ whole genome shotgun (WGS) entry which is preliminary data.</text>
</comment>
<evidence type="ECO:0000313" key="3">
    <source>
        <dbReference type="EMBL" id="EMA56835.1"/>
    </source>
</evidence>
<sequence length="584" mass="67307">MLDDYQPTGEEPPVSESLRTDIDELCELHDHITRVVVNLNLSDETFSDQYSDSGKARFEFEAVLRMFLYMKIREVNQSELHRRLKGTTYLWVRFGLGGVPTQQSISYIWRNRLSLTDRRMIMATARVVREIAAGHGIVSDDEPRLHPNEVDAAEITDDQIMDAVRAARDRGLDEFDSARADNATFEDLAFFERQGYLNIADRGTTTRSKGSSKRFERISSRRETPHGDTHLRTMKKTAAPPEQITLDDYEDGRRPRDWQRIRDEVLDPFHRGVETILDEVRANGGIREPVIAAIDITPWPVFISPYKDDEDVARGDEPVVVNGEERYPRGEYPEMVHGLTEKHKHGYQMATITIIGEDTPIVLGVEPVRRESKWETREIGDTSQADLVDQLLEQAEQHVDIHKVFCDRGFDANGVRDVIDRHDMIYLIPKRKYTAEIEDIEELERESVTDTGVVRNVPHRHESRIHTGSIMYVPSTKEEGAHAVFTTNRDVPVEQVQGFVGQYRQRWEIENEYKTIKKHFLPTVGSMDYRVRFLYFVIGVVMYNVWRLTNLLFREAVDVHLGERPPIPAGEFIEILAFCIVPGD</sequence>
<reference evidence="3 4" key="1">
    <citation type="journal article" date="2014" name="PLoS Genet.">
        <title>Phylogenetically driven sequencing of extremely halophilic archaea reveals strategies for static and dynamic osmo-response.</title>
        <authorList>
            <person name="Becker E.A."/>
            <person name="Seitzer P.M."/>
            <person name="Tritt A."/>
            <person name="Larsen D."/>
            <person name="Krusor M."/>
            <person name="Yao A.I."/>
            <person name="Wu D."/>
            <person name="Madern D."/>
            <person name="Eisen J.A."/>
            <person name="Darling A.E."/>
            <person name="Facciotti M.T."/>
        </authorList>
    </citation>
    <scope>NUCLEOTIDE SEQUENCE [LARGE SCALE GENOMIC DNA]</scope>
    <source>
        <strain evidence="3 4">JCM 13552</strain>
    </source>
</reference>
<feature type="domain" description="Transposase IS4-like" evidence="2">
    <location>
        <begin position="380"/>
        <end position="520"/>
    </location>
</feature>
<gene>
    <name evidence="3" type="ORF">C451_00485</name>
</gene>
<dbReference type="AlphaFoldDB" id="M0NJH8"/>
<name>M0NJH8_9EURY</name>
<protein>
    <submittedName>
        <fullName evidence="3">Transposase IS4 family protein</fullName>
    </submittedName>
</protein>
<dbReference type="EMBL" id="AOMF01000015">
    <property type="protein sequence ID" value="EMA56835.1"/>
    <property type="molecule type" value="Genomic_DNA"/>
</dbReference>
<dbReference type="GO" id="GO:0006313">
    <property type="term" value="P:DNA transposition"/>
    <property type="evidence" value="ECO:0007669"/>
    <property type="project" value="InterPro"/>
</dbReference>
<dbReference type="Proteomes" id="UP000011680">
    <property type="component" value="Unassembled WGS sequence"/>
</dbReference>
<dbReference type="InterPro" id="IPR012337">
    <property type="entry name" value="RNaseH-like_sf"/>
</dbReference>
<accession>M0NJH8</accession>
<proteinExistence type="predicted"/>
<keyword evidence="4" id="KW-1185">Reference proteome</keyword>
<dbReference type="InterPro" id="IPR002559">
    <property type="entry name" value="Transposase_11"/>
</dbReference>
<evidence type="ECO:0000313" key="4">
    <source>
        <dbReference type="Proteomes" id="UP000011680"/>
    </source>
</evidence>
<dbReference type="SUPFAM" id="SSF53098">
    <property type="entry name" value="Ribonuclease H-like"/>
    <property type="match status" value="1"/>
</dbReference>
<feature type="compositionally biased region" description="Basic and acidic residues" evidence="1">
    <location>
        <begin position="213"/>
        <end position="231"/>
    </location>
</feature>
<dbReference type="STRING" id="1227457.C451_00485"/>
<dbReference type="PATRIC" id="fig|1227457.3.peg.82"/>
<dbReference type="eggNOG" id="arCOG06160">
    <property type="taxonomic scope" value="Archaea"/>
</dbReference>
<organism evidence="3 4">
    <name type="scientific">Halococcus thailandensis JCM 13552</name>
    <dbReference type="NCBI Taxonomy" id="1227457"/>
    <lineage>
        <taxon>Archaea</taxon>
        <taxon>Methanobacteriati</taxon>
        <taxon>Methanobacteriota</taxon>
        <taxon>Stenosarchaea group</taxon>
        <taxon>Halobacteria</taxon>
        <taxon>Halobacteriales</taxon>
        <taxon>Halococcaceae</taxon>
        <taxon>Halococcus</taxon>
    </lineage>
</organism>
<evidence type="ECO:0000259" key="2">
    <source>
        <dbReference type="Pfam" id="PF01609"/>
    </source>
</evidence>